<sequence length="109" mass="12568">MRPNEERGGRHRHHGGHHTKGPKTFRRGRAIAFLEMIQLKRMTIKQQLDEPEFETIKPILIGELKALDMVINEFIQLFDLEESDEMVNTENSSKEASETIGDPADEINQ</sequence>
<dbReference type="OrthoDB" id="2617663at2"/>
<evidence type="ECO:0000313" key="3">
    <source>
        <dbReference type="Proteomes" id="UP000076021"/>
    </source>
</evidence>
<proteinExistence type="predicted"/>
<organism evidence="2 3">
    <name type="scientific">Rummeliibacillus stabekisii</name>
    <dbReference type="NCBI Taxonomy" id="241244"/>
    <lineage>
        <taxon>Bacteria</taxon>
        <taxon>Bacillati</taxon>
        <taxon>Bacillota</taxon>
        <taxon>Bacilli</taxon>
        <taxon>Bacillales</taxon>
        <taxon>Caryophanaceae</taxon>
        <taxon>Rummeliibacillus</taxon>
    </lineage>
</organism>
<protein>
    <recommendedName>
        <fullName evidence="4">O-antigen polymerase</fullName>
    </recommendedName>
</protein>
<reference evidence="3" key="2">
    <citation type="submission" date="2016-03" db="EMBL/GenBank/DDBJ databases">
        <authorList>
            <person name="Ploux O."/>
        </authorList>
    </citation>
    <scope>NUCLEOTIDE SEQUENCE [LARGE SCALE GENOMIC DNA]</scope>
    <source>
        <strain evidence="3">PP9</strain>
    </source>
</reference>
<dbReference type="KEGG" id="rst:ATY39_00975"/>
<accession>A0A143H8P1</accession>
<reference evidence="2 3" key="1">
    <citation type="journal article" date="2016" name="Genome Announc.">
        <title>Whole-Genome Sequence of Rummeliibacillus stabekisii Strain PP9 Isolated from Antarctic Soil.</title>
        <authorList>
            <person name="da Mota F.F."/>
            <person name="Vollu R.E."/>
            <person name="Jurelevicius D."/>
            <person name="Seldin L."/>
        </authorList>
    </citation>
    <scope>NUCLEOTIDE SEQUENCE [LARGE SCALE GENOMIC DNA]</scope>
    <source>
        <strain evidence="2 3">PP9</strain>
    </source>
</reference>
<feature type="region of interest" description="Disordered" evidence="1">
    <location>
        <begin position="1"/>
        <end position="25"/>
    </location>
</feature>
<dbReference type="EMBL" id="CP014806">
    <property type="protein sequence ID" value="AMW98113.1"/>
    <property type="molecule type" value="Genomic_DNA"/>
</dbReference>
<evidence type="ECO:0008006" key="4">
    <source>
        <dbReference type="Google" id="ProtNLM"/>
    </source>
</evidence>
<dbReference type="Proteomes" id="UP000076021">
    <property type="component" value="Chromosome"/>
</dbReference>
<dbReference type="STRING" id="241244.ATY39_00975"/>
<name>A0A143H8P1_9BACL</name>
<evidence type="ECO:0000256" key="1">
    <source>
        <dbReference type="SAM" id="MobiDB-lite"/>
    </source>
</evidence>
<gene>
    <name evidence="2" type="ORF">ATY39_00975</name>
</gene>
<keyword evidence="3" id="KW-1185">Reference proteome</keyword>
<feature type="region of interest" description="Disordered" evidence="1">
    <location>
        <begin position="86"/>
        <end position="109"/>
    </location>
</feature>
<dbReference type="RefSeq" id="WP_066784500.1">
    <property type="nucleotide sequence ID" value="NZ_CP014806.1"/>
</dbReference>
<evidence type="ECO:0000313" key="2">
    <source>
        <dbReference type="EMBL" id="AMW98113.1"/>
    </source>
</evidence>
<dbReference type="AlphaFoldDB" id="A0A143H8P1"/>
<feature type="compositionally biased region" description="Basic residues" evidence="1">
    <location>
        <begin position="9"/>
        <end position="25"/>
    </location>
</feature>